<reference evidence="2" key="1">
    <citation type="submission" date="2021-01" db="EMBL/GenBank/DDBJ databases">
        <title>Whole genome shotgun sequence of Virgisporangium aliadipatigenens NBRC 105644.</title>
        <authorList>
            <person name="Komaki H."/>
            <person name="Tamura T."/>
        </authorList>
    </citation>
    <scope>NUCLEOTIDE SEQUENCE</scope>
    <source>
        <strain evidence="2">NBRC 105644</strain>
    </source>
</reference>
<organism evidence="2 3">
    <name type="scientific">Virgisporangium aliadipatigenens</name>
    <dbReference type="NCBI Taxonomy" id="741659"/>
    <lineage>
        <taxon>Bacteria</taxon>
        <taxon>Bacillati</taxon>
        <taxon>Actinomycetota</taxon>
        <taxon>Actinomycetes</taxon>
        <taxon>Micromonosporales</taxon>
        <taxon>Micromonosporaceae</taxon>
        <taxon>Virgisporangium</taxon>
    </lineage>
</organism>
<evidence type="ECO:0000313" key="3">
    <source>
        <dbReference type="Proteomes" id="UP000619260"/>
    </source>
</evidence>
<keyword evidence="3" id="KW-1185">Reference proteome</keyword>
<evidence type="ECO:0000313" key="2">
    <source>
        <dbReference type="EMBL" id="GIJ47258.1"/>
    </source>
</evidence>
<accession>A0A8J3YP69</accession>
<dbReference type="EMBL" id="BOPF01000014">
    <property type="protein sequence ID" value="GIJ47258.1"/>
    <property type="molecule type" value="Genomic_DNA"/>
</dbReference>
<dbReference type="Proteomes" id="UP000619260">
    <property type="component" value="Unassembled WGS sequence"/>
</dbReference>
<dbReference type="AlphaFoldDB" id="A0A8J3YP69"/>
<comment type="caution">
    <text evidence="2">The sequence shown here is derived from an EMBL/GenBank/DDBJ whole genome shotgun (WGS) entry which is preliminary data.</text>
</comment>
<gene>
    <name evidence="2" type="ORF">Val02_41440</name>
</gene>
<protein>
    <submittedName>
        <fullName evidence="2">Uncharacterized protein</fullName>
    </submittedName>
</protein>
<proteinExistence type="predicted"/>
<feature type="compositionally biased region" description="Low complexity" evidence="1">
    <location>
        <begin position="152"/>
        <end position="161"/>
    </location>
</feature>
<evidence type="ECO:0000256" key="1">
    <source>
        <dbReference type="SAM" id="MobiDB-lite"/>
    </source>
</evidence>
<feature type="region of interest" description="Disordered" evidence="1">
    <location>
        <begin position="137"/>
        <end position="161"/>
    </location>
</feature>
<sequence>MNADVTTTPVAASRIRTPATTSPITSGFLLRFGRSPVSSGAAALPWTPLWPAGADSGALHGAAAGAPNEFGVLSTGGPLVGGANAVWALGGTLPGGVAAGGVGQVGTPGCGMPLTGAPLTGDEPAGGALVGEAGAGVPAAAPYTPGPPAEPGPDAAVPGAAGALGGAALEAAAP</sequence>
<name>A0A8J3YP69_9ACTN</name>